<dbReference type="EMBL" id="CP002770">
    <property type="protein sequence ID" value="AEG14102.1"/>
    <property type="molecule type" value="Genomic_DNA"/>
</dbReference>
<gene>
    <name evidence="1" type="ordered locus">Desku_0480</name>
</gene>
<evidence type="ECO:0000313" key="1">
    <source>
        <dbReference type="EMBL" id="AEG14102.1"/>
    </source>
</evidence>
<proteinExistence type="predicted"/>
<organism evidence="1 2">
    <name type="scientific">Desulfofundulus kuznetsovii (strain DSM 6115 / VKM B-1805 / 17)</name>
    <name type="common">Desulfotomaculum kuznetsovii</name>
    <dbReference type="NCBI Taxonomy" id="760568"/>
    <lineage>
        <taxon>Bacteria</taxon>
        <taxon>Bacillati</taxon>
        <taxon>Bacillota</taxon>
        <taxon>Clostridia</taxon>
        <taxon>Eubacteriales</taxon>
        <taxon>Peptococcaceae</taxon>
        <taxon>Desulfofundulus</taxon>
    </lineage>
</organism>
<name>A0AAU8P8K9_DESK7</name>
<dbReference type="KEGG" id="dku:Desku_0480"/>
<evidence type="ECO:0000313" key="2">
    <source>
        <dbReference type="Proteomes" id="UP000009229"/>
    </source>
</evidence>
<keyword evidence="2" id="KW-1185">Reference proteome</keyword>
<accession>A0AAU8P8K9</accession>
<sequence length="255" mass="29046">MYPQTHVYFAERVCGELSDALVLGSIFPDMIAALAPGREESHGRGKELLAALGDDPQLRDFARGVLTHGVTPEGLDYYGDEKYLHYERGYCFEKGRPIVEETIRACNLPPAMGWWKSHNIVEMGIELITGEGSFYGRALAAAFSNAVLIDKISRRVAPLYGVEPRRLYQRIHNFPYYIEIARLTPRTLAAKYDVQMFYKHRIRIDIERTARLIATARHIVEADLEEFFKYAEEQVRQNMLKAGAWEPVVKSPGHA</sequence>
<reference evidence="2" key="1">
    <citation type="submission" date="2011-05" db="EMBL/GenBank/DDBJ databases">
        <title>Complete sequence of Desulfotomaculum kuznetsovii DSM 6115.</title>
        <authorList>
            <person name="Lucas S."/>
            <person name="Han J."/>
            <person name="Lapidus A."/>
            <person name="Cheng J.-F."/>
            <person name="Goodwin L."/>
            <person name="Pitluck S."/>
            <person name="Peters L."/>
            <person name="Mikhailova N."/>
            <person name="Lu M."/>
            <person name="Saunders E."/>
            <person name="Han C."/>
            <person name="Tapia R."/>
            <person name="Land M."/>
            <person name="Hauser L."/>
            <person name="Kyrpides N."/>
            <person name="Ivanova N."/>
            <person name="Pagani I."/>
            <person name="Nazina T."/>
            <person name="Ivanova A."/>
            <person name="Parshina S."/>
            <person name="Kuever J."/>
            <person name="Muyzer G."/>
            <person name="Plugge C."/>
            <person name="Stams A."/>
            <person name="Woyke T."/>
        </authorList>
    </citation>
    <scope>NUCLEOTIDE SEQUENCE [LARGE SCALE GENOMIC DNA]</scope>
    <source>
        <strain evidence="2">DSM 6115 / VKM B-1805 / 17</strain>
    </source>
</reference>
<dbReference type="AlphaFoldDB" id="A0AAU8P8K9"/>
<dbReference type="Proteomes" id="UP000009229">
    <property type="component" value="Chromosome"/>
</dbReference>
<dbReference type="RefSeq" id="WP_013821617.1">
    <property type="nucleotide sequence ID" value="NC_015573.1"/>
</dbReference>
<protein>
    <submittedName>
        <fullName evidence="1">Uncharacterized protein</fullName>
    </submittedName>
</protein>